<name>A0ABV9CLM1_9ACTN</name>
<evidence type="ECO:0008006" key="5">
    <source>
        <dbReference type="Google" id="ProtNLM"/>
    </source>
</evidence>
<accession>A0ABV9CLM1</accession>
<dbReference type="RefSeq" id="WP_380843310.1">
    <property type="nucleotide sequence ID" value="NZ_JBHSFP010000016.1"/>
</dbReference>
<sequence length="597" mass="65077">MRTGSIRLFARVLVAALLSVPLTMTPAHASIASSTISLRPKAWTYVSSADPRRSHWNEDVDAPVGLAGTFDQADEPQTVYRSFFAHDVSALRGKKILGASVTMLRPDASCENRIRGFELWQTGPISKSTKWERQPEWNRTLAAVPAQWECDPTSPYVLDVTAAVSDVVAGGSGRFVLGVRAGFEDRPQGRLAFGNDPELRITYEYDKEDPYPSNAPIERVSPDGWTYVDSGRRNVSHWKEEAPVPAGFLGRHRVARAFFRFPLPSLPEVPARAKLMMPRADVCEVGEKPLQLWETDSIDEGTTWRRQPRWSRLVGTYTWGSCDASGGMLVFDVSEAVAQAQAAGRTAVTFGLRSQDERDRGRYLVKPGPTLGIGSPPGGPIELMTDVSTVQPPDMIEGIGPFPCGRGAERSYVPFVPEPTAVFDPGAAPAMARWQWETLDGEPVHEKSALVWYDGRAFGDQVGADGGAYRWRVRGEYSSGQVGEWSPWCEYVVDTTKPDRPAKVEGTPYGGPTPKGGPGVPGRFTLSPNGVADVGGYFYRLDGEPWARAVAGPDGVATVTYTPTAAGFRELAVISLDRASNRAVNATFYYFVVAPAA</sequence>
<reference evidence="4" key="1">
    <citation type="journal article" date="2019" name="Int. J. Syst. Evol. Microbiol.">
        <title>The Global Catalogue of Microorganisms (GCM) 10K type strain sequencing project: providing services to taxonomists for standard genome sequencing and annotation.</title>
        <authorList>
            <consortium name="The Broad Institute Genomics Platform"/>
            <consortium name="The Broad Institute Genome Sequencing Center for Infectious Disease"/>
            <person name="Wu L."/>
            <person name="Ma J."/>
        </authorList>
    </citation>
    <scope>NUCLEOTIDE SEQUENCE [LARGE SCALE GENOMIC DNA]</scope>
    <source>
        <strain evidence="4">CGMCC 4.7132</strain>
    </source>
</reference>
<proteinExistence type="predicted"/>
<dbReference type="Proteomes" id="UP001596004">
    <property type="component" value="Unassembled WGS sequence"/>
</dbReference>
<evidence type="ECO:0000256" key="1">
    <source>
        <dbReference type="SAM" id="MobiDB-lite"/>
    </source>
</evidence>
<protein>
    <recommendedName>
        <fullName evidence="5">DNRLRE domain-containing protein</fullName>
    </recommendedName>
</protein>
<feature type="region of interest" description="Disordered" evidence="1">
    <location>
        <begin position="500"/>
        <end position="519"/>
    </location>
</feature>
<evidence type="ECO:0000313" key="4">
    <source>
        <dbReference type="Proteomes" id="UP001596004"/>
    </source>
</evidence>
<feature type="chain" id="PRO_5046320693" description="DNRLRE domain-containing protein" evidence="2">
    <location>
        <begin position="30"/>
        <end position="597"/>
    </location>
</feature>
<comment type="caution">
    <text evidence="3">The sequence shown here is derived from an EMBL/GenBank/DDBJ whole genome shotgun (WGS) entry which is preliminary data.</text>
</comment>
<gene>
    <name evidence="3" type="ORF">ACFO60_23040</name>
</gene>
<dbReference type="EMBL" id="JBHSFP010000016">
    <property type="protein sequence ID" value="MFC4533652.1"/>
    <property type="molecule type" value="Genomic_DNA"/>
</dbReference>
<feature type="signal peptide" evidence="2">
    <location>
        <begin position="1"/>
        <end position="29"/>
    </location>
</feature>
<keyword evidence="2" id="KW-0732">Signal</keyword>
<organism evidence="3 4">
    <name type="scientific">Sphaerisporangium dianthi</name>
    <dbReference type="NCBI Taxonomy" id="1436120"/>
    <lineage>
        <taxon>Bacteria</taxon>
        <taxon>Bacillati</taxon>
        <taxon>Actinomycetota</taxon>
        <taxon>Actinomycetes</taxon>
        <taxon>Streptosporangiales</taxon>
        <taxon>Streptosporangiaceae</taxon>
        <taxon>Sphaerisporangium</taxon>
    </lineage>
</organism>
<evidence type="ECO:0000313" key="3">
    <source>
        <dbReference type="EMBL" id="MFC4533652.1"/>
    </source>
</evidence>
<keyword evidence="4" id="KW-1185">Reference proteome</keyword>
<evidence type="ECO:0000256" key="2">
    <source>
        <dbReference type="SAM" id="SignalP"/>
    </source>
</evidence>